<dbReference type="InterPro" id="IPR055239">
    <property type="entry name" value="TS_C"/>
</dbReference>
<dbReference type="Pfam" id="PF22925">
    <property type="entry name" value="TS_C"/>
    <property type="match status" value="1"/>
</dbReference>
<dbReference type="SUPFAM" id="SSF49899">
    <property type="entry name" value="Concanavalin A-like lectins/glucanases"/>
    <property type="match status" value="1"/>
</dbReference>
<feature type="compositionally biased region" description="Pro residues" evidence="1">
    <location>
        <begin position="210"/>
        <end position="221"/>
    </location>
</feature>
<keyword evidence="4" id="KW-1185">Reference proteome</keyword>
<feature type="compositionally biased region" description="Low complexity" evidence="1">
    <location>
        <begin position="230"/>
        <end position="241"/>
    </location>
</feature>
<evidence type="ECO:0000259" key="2">
    <source>
        <dbReference type="Pfam" id="PF22925"/>
    </source>
</evidence>
<sequence>MLHAVPEAEEGSSLPLLGVRMNDTEGTVLLGVSYTSDKKWKVTAGGKCRNLTDDEATWEAEKTYQVALQMNTDDELSVYVDGRVIYDGEEDDDEEEDDGIASEAVKTLFKPHRISNFYVGGDGAEGTKSSHHVTVTSVLLYNRALGEKEITQLKNSKVAQPRPAAAGPGAGPAAASHEPSDDVEDTDDTPEKESGEMGVDGIPAAGALPQRPPDGQAPPNPTVQADAANPSSPEPVVESSPSAPPSPAEVKIQTPGDSDEAMVAGGGAQSPQPPEEAKREGGGHGGGGAELHPDGHASPSAAAEEEGVGEEGSREDASASPPAPSASNVGPPAAPGGSQTHAGEPAAASGSQAIDPEEKNAAPGPAVSSGGSPALTDDAEPPAAKEAPGTSSPATAEMPRGDNEEVPQGVESAPANKNTPPAPPAAPATRDAAPHLSNGSAAFKSMAGLRPSEGDSDNVLRGCVTWPTLLTILALCGVAAGF</sequence>
<feature type="domain" description="Trans-sialidase C-terminal" evidence="2">
    <location>
        <begin position="2"/>
        <end position="147"/>
    </location>
</feature>
<dbReference type="Gene3D" id="2.60.120.200">
    <property type="match status" value="1"/>
</dbReference>
<dbReference type="AlphaFoldDB" id="A0A422N5S0"/>
<evidence type="ECO:0000256" key="1">
    <source>
        <dbReference type="SAM" id="MobiDB-lite"/>
    </source>
</evidence>
<evidence type="ECO:0000313" key="4">
    <source>
        <dbReference type="Proteomes" id="UP000284403"/>
    </source>
</evidence>
<dbReference type="GeneID" id="40322352"/>
<protein>
    <submittedName>
        <fullName evidence="3">Trans-sialidase</fullName>
    </submittedName>
</protein>
<evidence type="ECO:0000313" key="3">
    <source>
        <dbReference type="EMBL" id="RNF00823.1"/>
    </source>
</evidence>
<proteinExistence type="predicted"/>
<dbReference type="EMBL" id="MKKU01000861">
    <property type="protein sequence ID" value="RNF00823.1"/>
    <property type="molecule type" value="Genomic_DNA"/>
</dbReference>
<gene>
    <name evidence="3" type="ORF">Tco025E_08741</name>
</gene>
<accession>A0A422N5S0</accession>
<comment type="caution">
    <text evidence="3">The sequence shown here is derived from an EMBL/GenBank/DDBJ whole genome shotgun (WGS) entry which is preliminary data.</text>
</comment>
<feature type="compositionally biased region" description="Low complexity" evidence="1">
    <location>
        <begin position="163"/>
        <end position="175"/>
    </location>
</feature>
<dbReference type="RefSeq" id="XP_029224323.1">
    <property type="nucleotide sequence ID" value="XM_029375584.1"/>
</dbReference>
<dbReference type="Proteomes" id="UP000284403">
    <property type="component" value="Unassembled WGS sequence"/>
</dbReference>
<feature type="compositionally biased region" description="Low complexity" evidence="1">
    <location>
        <begin position="325"/>
        <end position="338"/>
    </location>
</feature>
<name>A0A422N5S0_9TRYP</name>
<feature type="region of interest" description="Disordered" evidence="1">
    <location>
        <begin position="153"/>
        <end position="456"/>
    </location>
</feature>
<organism evidence="3 4">
    <name type="scientific">Trypanosoma conorhini</name>
    <dbReference type="NCBI Taxonomy" id="83891"/>
    <lineage>
        <taxon>Eukaryota</taxon>
        <taxon>Discoba</taxon>
        <taxon>Euglenozoa</taxon>
        <taxon>Kinetoplastea</taxon>
        <taxon>Metakinetoplastina</taxon>
        <taxon>Trypanosomatida</taxon>
        <taxon>Trypanosomatidae</taxon>
        <taxon>Trypanosoma</taxon>
    </lineage>
</organism>
<dbReference type="InterPro" id="IPR013320">
    <property type="entry name" value="ConA-like_dom_sf"/>
</dbReference>
<reference evidence="3 4" key="1">
    <citation type="journal article" date="2018" name="BMC Genomics">
        <title>Genomic comparison of Trypanosoma conorhini and Trypanosoma rangeli to Trypanosoma cruzi strains of high and low virulence.</title>
        <authorList>
            <person name="Bradwell K.R."/>
            <person name="Koparde V.N."/>
            <person name="Matveyev A.V."/>
            <person name="Serrano M.G."/>
            <person name="Alves J.M."/>
            <person name="Parikh H."/>
            <person name="Huang B."/>
            <person name="Lee V."/>
            <person name="Espinosa-Alvarez O."/>
            <person name="Ortiz P.A."/>
            <person name="Costa-Martins A.G."/>
            <person name="Teixeira M.M."/>
            <person name="Buck G.A."/>
        </authorList>
    </citation>
    <scope>NUCLEOTIDE SEQUENCE [LARGE SCALE GENOMIC DNA]</scope>
    <source>
        <strain evidence="3 4">025E</strain>
    </source>
</reference>